<reference evidence="1 2" key="1">
    <citation type="submission" date="2018-02" db="EMBL/GenBank/DDBJ databases">
        <title>Complete genome sequencing of Faecalibacterium prausnitzii strains isolated from the human gut.</title>
        <authorList>
            <person name="Fitzgerald B.C."/>
            <person name="Shkoporov A.N."/>
            <person name="Ross P.R."/>
            <person name="Hill C."/>
        </authorList>
    </citation>
    <scope>NUCLEOTIDE SEQUENCE [LARGE SCALE GENOMIC DNA]</scope>
    <source>
        <strain evidence="1 2">APC942/31-1</strain>
    </source>
</reference>
<accession>A0A367G339</accession>
<dbReference type="Proteomes" id="UP000253208">
    <property type="component" value="Unassembled WGS sequence"/>
</dbReference>
<dbReference type="EMBL" id="PSQG01000006">
    <property type="protein sequence ID" value="RCH44908.1"/>
    <property type="molecule type" value="Genomic_DNA"/>
</dbReference>
<name>A0A367G339_9FIRM</name>
<protein>
    <submittedName>
        <fullName evidence="1">Uncharacterized protein</fullName>
    </submittedName>
</protein>
<comment type="caution">
    <text evidence="1">The sequence shown here is derived from an EMBL/GenBank/DDBJ whole genome shotgun (WGS) entry which is preliminary data.</text>
</comment>
<evidence type="ECO:0000313" key="1">
    <source>
        <dbReference type="EMBL" id="RCH44908.1"/>
    </source>
</evidence>
<sequence>MEESIEQKAQERADRKLQYIIGRYGDANGERRKPYYREQLIQEAKAALSWEIFSLAFMELCKENAPVTPTKASEA</sequence>
<dbReference type="AlphaFoldDB" id="A0A367G339"/>
<evidence type="ECO:0000313" key="2">
    <source>
        <dbReference type="Proteomes" id="UP000253208"/>
    </source>
</evidence>
<gene>
    <name evidence="1" type="ORF">C4886_05515</name>
</gene>
<organism evidence="1 2">
    <name type="scientific">Blautia obeum</name>
    <dbReference type="NCBI Taxonomy" id="40520"/>
    <lineage>
        <taxon>Bacteria</taxon>
        <taxon>Bacillati</taxon>
        <taxon>Bacillota</taxon>
        <taxon>Clostridia</taxon>
        <taxon>Lachnospirales</taxon>
        <taxon>Lachnospiraceae</taxon>
        <taxon>Blautia</taxon>
    </lineage>
</organism>
<proteinExistence type="predicted"/>